<dbReference type="InterPro" id="IPR041704">
    <property type="entry name" value="CFLE_GH18"/>
</dbReference>
<dbReference type="InterPro" id="IPR011583">
    <property type="entry name" value="Chitinase_II/V-like_cat"/>
</dbReference>
<evidence type="ECO:0000256" key="2">
    <source>
        <dbReference type="ARBA" id="ARBA00023295"/>
    </source>
</evidence>
<evidence type="ECO:0000256" key="1">
    <source>
        <dbReference type="ARBA" id="ARBA00022801"/>
    </source>
</evidence>
<dbReference type="GO" id="GO:0016798">
    <property type="term" value="F:hydrolase activity, acting on glycosyl bonds"/>
    <property type="evidence" value="ECO:0007669"/>
    <property type="project" value="UniProtKB-KW"/>
</dbReference>
<keyword evidence="5" id="KW-1185">Reference proteome</keyword>
<dbReference type="OrthoDB" id="9769314at2"/>
<dbReference type="Gene3D" id="3.20.20.80">
    <property type="entry name" value="Glycosidases"/>
    <property type="match status" value="1"/>
</dbReference>
<evidence type="ECO:0000313" key="5">
    <source>
        <dbReference type="Proteomes" id="UP000430670"/>
    </source>
</evidence>
<sequence length="415" mass="46692">MLGGFFTIFIDLLHDTIDEQNTKPSPWPPMLHNASISHYFYQPKEVDGPVKRKLPLVMLSLLLLLFMHPSSSWAYFFDVSQALGIYNTNNHQLQEYRNEKVILGYYPVYYDGDKAAYNSLATYGDSFNAISTFTYSVDKQGNLSGEAPADGLALAKVKGVKTYALIHNLDESGNFDQQLASIFLGSSQARENAIDQLINILQSNGYDGVTVDIESVKASERANYSQFIQELKNALSPRGYKVIVSVPAKLFDDRTSAWGGAFDYTALANSADYVQIMTYDEHWPGGQAGPIASIDYVNHAIRYTLTAVPKEKILLGIATYGYDWSSKTTKAVDYYSVPQILSTFGITSWWDESSKTPWFTYWDGSGQKHDVWYENARSTGYKLDLVNQYDLAGVAVWRLGFEDKSFWDMVDAKLK</sequence>
<dbReference type="Pfam" id="PF00704">
    <property type="entry name" value="Glyco_hydro_18"/>
    <property type="match status" value="1"/>
</dbReference>
<dbReference type="PANTHER" id="PTHR46066:SF2">
    <property type="entry name" value="CHITINASE DOMAIN-CONTAINING PROTEIN 1"/>
    <property type="match status" value="1"/>
</dbReference>
<dbReference type="Gene3D" id="3.10.50.10">
    <property type="match status" value="1"/>
</dbReference>
<protein>
    <submittedName>
        <fullName evidence="4">Chitinase</fullName>
    </submittedName>
</protein>
<dbReference type="AlphaFoldDB" id="A0A6I3SEZ9"/>
<dbReference type="PANTHER" id="PTHR46066">
    <property type="entry name" value="CHITINASE DOMAIN-CONTAINING PROTEIN 1 FAMILY MEMBER"/>
    <property type="match status" value="1"/>
</dbReference>
<dbReference type="CDD" id="cd02874">
    <property type="entry name" value="GH18_CFLE_spore_hydrolase"/>
    <property type="match status" value="1"/>
</dbReference>
<dbReference type="EMBL" id="WNKU01000001">
    <property type="protein sequence ID" value="MTV47420.1"/>
    <property type="molecule type" value="Genomic_DNA"/>
</dbReference>
<name>A0A6I3SEZ9_HELMO</name>
<dbReference type="SUPFAM" id="SSF51445">
    <property type="entry name" value="(Trans)glycosidases"/>
    <property type="match status" value="1"/>
</dbReference>
<evidence type="ECO:0000259" key="3">
    <source>
        <dbReference type="PROSITE" id="PS51910"/>
    </source>
</evidence>
<dbReference type="InterPro" id="IPR029070">
    <property type="entry name" value="Chitinase_insertion_sf"/>
</dbReference>
<organism evidence="4 5">
    <name type="scientific">Heliobacterium mobile</name>
    <name type="common">Heliobacillus mobilis</name>
    <dbReference type="NCBI Taxonomy" id="28064"/>
    <lineage>
        <taxon>Bacteria</taxon>
        <taxon>Bacillati</taxon>
        <taxon>Bacillota</taxon>
        <taxon>Clostridia</taxon>
        <taxon>Eubacteriales</taxon>
        <taxon>Heliobacteriaceae</taxon>
        <taxon>Heliobacterium</taxon>
    </lineage>
</organism>
<accession>A0A6I3SEZ9</accession>
<keyword evidence="1" id="KW-0378">Hydrolase</keyword>
<dbReference type="SMART" id="SM00636">
    <property type="entry name" value="Glyco_18"/>
    <property type="match status" value="1"/>
</dbReference>
<dbReference type="Proteomes" id="UP000430670">
    <property type="component" value="Unassembled WGS sequence"/>
</dbReference>
<keyword evidence="2" id="KW-0326">Glycosidase</keyword>
<dbReference type="GO" id="GO:0008061">
    <property type="term" value="F:chitin binding"/>
    <property type="evidence" value="ECO:0007669"/>
    <property type="project" value="InterPro"/>
</dbReference>
<comment type="caution">
    <text evidence="4">The sequence shown here is derived from an EMBL/GenBank/DDBJ whole genome shotgun (WGS) entry which is preliminary data.</text>
</comment>
<proteinExistence type="predicted"/>
<reference evidence="4 5" key="1">
    <citation type="submission" date="2019-11" db="EMBL/GenBank/DDBJ databases">
        <title>Whole-genome sequence of a the green, strictly anaerobic photosynthetic bacterium Heliobacillus mobilis DSM 6151.</title>
        <authorList>
            <person name="Kyndt J.A."/>
            <person name="Meyer T.E."/>
        </authorList>
    </citation>
    <scope>NUCLEOTIDE SEQUENCE [LARGE SCALE GENOMIC DNA]</scope>
    <source>
        <strain evidence="4 5">DSM 6151</strain>
    </source>
</reference>
<feature type="domain" description="GH18" evidence="3">
    <location>
        <begin position="100"/>
        <end position="415"/>
    </location>
</feature>
<dbReference type="InterPro" id="IPR017853">
    <property type="entry name" value="GH"/>
</dbReference>
<dbReference type="InterPro" id="IPR001223">
    <property type="entry name" value="Glyco_hydro18_cat"/>
</dbReference>
<dbReference type="PROSITE" id="PS51910">
    <property type="entry name" value="GH18_2"/>
    <property type="match status" value="1"/>
</dbReference>
<gene>
    <name evidence="4" type="ORF">GJ688_00320</name>
</gene>
<dbReference type="GO" id="GO:0005975">
    <property type="term" value="P:carbohydrate metabolic process"/>
    <property type="evidence" value="ECO:0007669"/>
    <property type="project" value="InterPro"/>
</dbReference>
<evidence type="ECO:0000313" key="4">
    <source>
        <dbReference type="EMBL" id="MTV47420.1"/>
    </source>
</evidence>